<dbReference type="CDD" id="cd00063">
    <property type="entry name" value="FN3"/>
    <property type="match status" value="1"/>
</dbReference>
<dbReference type="InterPro" id="IPR004843">
    <property type="entry name" value="Calcineurin-like_PHP"/>
</dbReference>
<reference evidence="4 5" key="1">
    <citation type="submission" date="2024-09" db="EMBL/GenBank/DDBJ databases">
        <authorList>
            <person name="D'Angelo T."/>
        </authorList>
    </citation>
    <scope>NUCLEOTIDE SEQUENCE [LARGE SCALE GENOMIC DNA]</scope>
    <source>
        <strain evidence="4">SAG AM-320-E07</strain>
    </source>
</reference>
<dbReference type="NCBIfam" id="TIGR04183">
    <property type="entry name" value="Por_Secre_tail"/>
    <property type="match status" value="1"/>
</dbReference>
<dbReference type="InterPro" id="IPR013783">
    <property type="entry name" value="Ig-like_fold"/>
</dbReference>
<evidence type="ECO:0000256" key="2">
    <source>
        <dbReference type="SAM" id="SignalP"/>
    </source>
</evidence>
<keyword evidence="5" id="KW-1185">Reference proteome</keyword>
<dbReference type="PANTHER" id="PTHR22953">
    <property type="entry name" value="ACID PHOSPHATASE RELATED"/>
    <property type="match status" value="1"/>
</dbReference>
<feature type="signal peptide" evidence="2">
    <location>
        <begin position="1"/>
        <end position="27"/>
    </location>
</feature>
<evidence type="ECO:0000313" key="4">
    <source>
        <dbReference type="EMBL" id="MFC1573030.1"/>
    </source>
</evidence>
<accession>A0ABV6YL23</accession>
<dbReference type="InterPro" id="IPR003961">
    <property type="entry name" value="FN3_dom"/>
</dbReference>
<sequence length="828" mass="91632">MNAVRFNFLVVVVFLSLFLFSGHPVSAQTVLVPTGSVWKYMDDGSDQGTLWQDAGFDDSTWSEGPAQLGYGDRDEATIVSYGPNPNDKYVTTYFRHSFEVADPSQFSFLLLRLLRDDGAVLYVNGTEIQRSNMPAGPINYLTLSSSEVDSSAEDTFFEYYVDATNLNSGTNVFAVEIHQNGITDPDISFDLEVLALPASGATVLLPAGAAWKYLDDGTNQGVAWRAPEFDDSTWNEGPAQLGYGDGDEATVVSYGPDSTDKYITTYFRHSIEVADTSLYSFLLLRVLRDDGAALYLNGSKLQRSNMPQGPIHYQTPASSSVSGDQEDTYFHHYVDTTHLITGTNVFAAEIHQRSATSSDISFDLQVFGVDEIIYPLRKAPYLIYSDDNTEMRVLWQLISSDTCRIEWGYDPLVDLGSENTVEYGDDHQHSHTLTNLTPATTYFYRVTAKADVSTGSFRTAPADDATELDFLAYGDTRSYPEVHDQVAAAMISAYSANPGLKSVLISVGDLVYDGDDEGNWDTEFFDPTYTNIQTMLADLPYQSCRGNHEGEGVLFAKYFPYPFESPYYWSFDYGPAHFVVIDQYVAYIPGSPQYDWIVDDLSTTMKPWRFLVLHEPGWSAGDGHGNEIPVQIHLQPLCLEHGVAIVFGGHNHYYARAYVDGVQHITTGGGGAPLANPILSFPNIVTAASAHHFCTIEIEENELSFAAVSVSGDTLDQFTMVSPWSDVETRDTEATTRGISLSCPFPNPFNPATAVMVYIPKTSQVELDVFNLLGQHIRTVIDAELTAGQHRFSWDGTSDAGRRVNSGPYFYRLRSGGQVLTKELVLLR</sequence>
<organism evidence="4 5">
    <name type="scientific">Eiseniibacteriota bacterium</name>
    <dbReference type="NCBI Taxonomy" id="2212470"/>
    <lineage>
        <taxon>Bacteria</taxon>
        <taxon>Candidatus Eiseniibacteriota</taxon>
    </lineage>
</organism>
<dbReference type="Gene3D" id="2.60.40.10">
    <property type="entry name" value="Immunoglobulins"/>
    <property type="match status" value="1"/>
</dbReference>
<proteinExistence type="predicted"/>
<feature type="domain" description="Fibronectin type-III" evidence="3">
    <location>
        <begin position="387"/>
        <end position="455"/>
    </location>
</feature>
<dbReference type="InterPro" id="IPR029052">
    <property type="entry name" value="Metallo-depent_PP-like"/>
</dbReference>
<dbReference type="InterPro" id="IPR015914">
    <property type="entry name" value="PAPs_N"/>
</dbReference>
<evidence type="ECO:0000256" key="1">
    <source>
        <dbReference type="ARBA" id="ARBA00022729"/>
    </source>
</evidence>
<dbReference type="SUPFAM" id="SSF49363">
    <property type="entry name" value="Purple acid phosphatase, N-terminal domain"/>
    <property type="match status" value="1"/>
</dbReference>
<dbReference type="Gene3D" id="2.60.40.4070">
    <property type="match status" value="1"/>
</dbReference>
<protein>
    <submittedName>
        <fullName evidence="4">Metallophosphoesterase</fullName>
    </submittedName>
</protein>
<dbReference type="SMART" id="SM00060">
    <property type="entry name" value="FN3"/>
    <property type="match status" value="1"/>
</dbReference>
<dbReference type="Pfam" id="PF00149">
    <property type="entry name" value="Metallophos"/>
    <property type="match status" value="1"/>
</dbReference>
<dbReference type="InterPro" id="IPR039331">
    <property type="entry name" value="PAPs-like"/>
</dbReference>
<dbReference type="SUPFAM" id="SSF56300">
    <property type="entry name" value="Metallo-dependent phosphatases"/>
    <property type="match status" value="1"/>
</dbReference>
<name>A0ABV6YL23_UNCEI</name>
<dbReference type="InterPro" id="IPR026444">
    <property type="entry name" value="Secre_tail"/>
</dbReference>
<dbReference type="Proteomes" id="UP001593833">
    <property type="component" value="Unassembled WGS sequence"/>
</dbReference>
<dbReference type="Gene3D" id="2.60.120.260">
    <property type="entry name" value="Galactose-binding domain-like"/>
    <property type="match status" value="2"/>
</dbReference>
<dbReference type="Gene3D" id="3.60.21.10">
    <property type="match status" value="1"/>
</dbReference>
<dbReference type="Pfam" id="PF13860">
    <property type="entry name" value="FlgD_ig"/>
    <property type="match status" value="1"/>
</dbReference>
<dbReference type="InterPro" id="IPR025965">
    <property type="entry name" value="FlgD/Vpr_Ig-like"/>
</dbReference>
<evidence type="ECO:0000259" key="3">
    <source>
        <dbReference type="SMART" id="SM00060"/>
    </source>
</evidence>
<keyword evidence="1 2" id="KW-0732">Signal</keyword>
<comment type="caution">
    <text evidence="4">The sequence shown here is derived from an EMBL/GenBank/DDBJ whole genome shotgun (WGS) entry which is preliminary data.</text>
</comment>
<dbReference type="EMBL" id="JBHPKH010000064">
    <property type="protein sequence ID" value="MFC1573030.1"/>
    <property type="molecule type" value="Genomic_DNA"/>
</dbReference>
<dbReference type="Pfam" id="PF16656">
    <property type="entry name" value="Pur_ac_phosph_N"/>
    <property type="match status" value="1"/>
</dbReference>
<gene>
    <name evidence="4" type="ORF">ACFL6M_05470</name>
</gene>
<feature type="chain" id="PRO_5047538567" evidence="2">
    <location>
        <begin position="28"/>
        <end position="828"/>
    </location>
</feature>
<dbReference type="PANTHER" id="PTHR22953:SF153">
    <property type="entry name" value="PURPLE ACID PHOSPHATASE"/>
    <property type="match status" value="1"/>
</dbReference>
<dbReference type="InterPro" id="IPR008963">
    <property type="entry name" value="Purple_acid_Pase-like_N"/>
</dbReference>
<evidence type="ECO:0000313" key="5">
    <source>
        <dbReference type="Proteomes" id="UP001593833"/>
    </source>
</evidence>